<dbReference type="OrthoDB" id="10252718at2759"/>
<protein>
    <recommendedName>
        <fullName evidence="7">Large ribosomal subunit protein mL54</fullName>
    </recommendedName>
</protein>
<dbReference type="EMBL" id="MU003879">
    <property type="protein sequence ID" value="KAF2716359.1"/>
    <property type="molecule type" value="Genomic_DNA"/>
</dbReference>
<evidence type="ECO:0000256" key="3">
    <source>
        <dbReference type="ARBA" id="ARBA00022980"/>
    </source>
</evidence>
<evidence type="ECO:0000256" key="4">
    <source>
        <dbReference type="ARBA" id="ARBA00023128"/>
    </source>
</evidence>
<dbReference type="GO" id="GO:0003735">
    <property type="term" value="F:structural constituent of ribosome"/>
    <property type="evidence" value="ECO:0007669"/>
    <property type="project" value="TreeGrafter"/>
</dbReference>
<evidence type="ECO:0000256" key="8">
    <source>
        <dbReference type="SAM" id="MobiDB-lite"/>
    </source>
</evidence>
<comment type="similarity">
    <text evidence="6">Belongs to the mitochondrion-specific ribosomal protein mL54 family.</text>
</comment>
<keyword evidence="2" id="KW-0809">Transit peptide</keyword>
<dbReference type="Proteomes" id="UP000799441">
    <property type="component" value="Unassembled WGS sequence"/>
</dbReference>
<keyword evidence="3" id="KW-0689">Ribosomal protein</keyword>
<dbReference type="InterPro" id="IPR013870">
    <property type="entry name" value="Ribosomal_mL54"/>
</dbReference>
<evidence type="ECO:0000256" key="1">
    <source>
        <dbReference type="ARBA" id="ARBA00004173"/>
    </source>
</evidence>
<evidence type="ECO:0000313" key="10">
    <source>
        <dbReference type="Proteomes" id="UP000799441"/>
    </source>
</evidence>
<evidence type="ECO:0000256" key="5">
    <source>
        <dbReference type="ARBA" id="ARBA00023274"/>
    </source>
</evidence>
<evidence type="ECO:0000256" key="2">
    <source>
        <dbReference type="ARBA" id="ARBA00022946"/>
    </source>
</evidence>
<organism evidence="9 10">
    <name type="scientific">Polychaeton citri CBS 116435</name>
    <dbReference type="NCBI Taxonomy" id="1314669"/>
    <lineage>
        <taxon>Eukaryota</taxon>
        <taxon>Fungi</taxon>
        <taxon>Dikarya</taxon>
        <taxon>Ascomycota</taxon>
        <taxon>Pezizomycotina</taxon>
        <taxon>Dothideomycetes</taxon>
        <taxon>Dothideomycetidae</taxon>
        <taxon>Capnodiales</taxon>
        <taxon>Capnodiaceae</taxon>
        <taxon>Polychaeton</taxon>
    </lineage>
</organism>
<feature type="compositionally biased region" description="Polar residues" evidence="8">
    <location>
        <begin position="64"/>
        <end position="83"/>
    </location>
</feature>
<reference evidence="9" key="1">
    <citation type="journal article" date="2020" name="Stud. Mycol.">
        <title>101 Dothideomycetes genomes: a test case for predicting lifestyles and emergence of pathogens.</title>
        <authorList>
            <person name="Haridas S."/>
            <person name="Albert R."/>
            <person name="Binder M."/>
            <person name="Bloem J."/>
            <person name="Labutti K."/>
            <person name="Salamov A."/>
            <person name="Andreopoulos B."/>
            <person name="Baker S."/>
            <person name="Barry K."/>
            <person name="Bills G."/>
            <person name="Bluhm B."/>
            <person name="Cannon C."/>
            <person name="Castanera R."/>
            <person name="Culley D."/>
            <person name="Daum C."/>
            <person name="Ezra D."/>
            <person name="Gonzalez J."/>
            <person name="Henrissat B."/>
            <person name="Kuo A."/>
            <person name="Liang C."/>
            <person name="Lipzen A."/>
            <person name="Lutzoni F."/>
            <person name="Magnuson J."/>
            <person name="Mondo S."/>
            <person name="Nolan M."/>
            <person name="Ohm R."/>
            <person name="Pangilinan J."/>
            <person name="Park H.-J."/>
            <person name="Ramirez L."/>
            <person name="Alfaro M."/>
            <person name="Sun H."/>
            <person name="Tritt A."/>
            <person name="Yoshinaga Y."/>
            <person name="Zwiers L.-H."/>
            <person name="Turgeon B."/>
            <person name="Goodwin S."/>
            <person name="Spatafora J."/>
            <person name="Crous P."/>
            <person name="Grigoriev I."/>
        </authorList>
    </citation>
    <scope>NUCLEOTIDE SEQUENCE</scope>
    <source>
        <strain evidence="9">CBS 116435</strain>
    </source>
</reference>
<name>A0A9P4Q1I2_9PEZI</name>
<keyword evidence="4" id="KW-0496">Mitochondrion</keyword>
<proteinExistence type="inferred from homology"/>
<feature type="compositionally biased region" description="Low complexity" evidence="8">
    <location>
        <begin position="22"/>
        <end position="54"/>
    </location>
</feature>
<accession>A0A9P4Q1I2</accession>
<gene>
    <name evidence="9" type="ORF">K431DRAFT_279086</name>
</gene>
<evidence type="ECO:0000256" key="6">
    <source>
        <dbReference type="ARBA" id="ARBA00033752"/>
    </source>
</evidence>
<dbReference type="PANTHER" id="PTHR28595">
    <property type="entry name" value="39S RIBOSOMAL PROTEIN L54, MITOCHONDRIAL"/>
    <property type="match status" value="1"/>
</dbReference>
<comment type="subcellular location">
    <subcellularLocation>
        <location evidence="1">Mitochondrion</location>
    </subcellularLocation>
</comment>
<dbReference type="PANTHER" id="PTHR28595:SF1">
    <property type="entry name" value="LARGE RIBOSOMAL SUBUNIT PROTEIN ML54"/>
    <property type="match status" value="1"/>
</dbReference>
<dbReference type="AlphaFoldDB" id="A0A9P4Q1I2"/>
<evidence type="ECO:0000256" key="7">
    <source>
        <dbReference type="ARBA" id="ARBA00035179"/>
    </source>
</evidence>
<evidence type="ECO:0000313" key="9">
    <source>
        <dbReference type="EMBL" id="KAF2716359.1"/>
    </source>
</evidence>
<keyword evidence="10" id="KW-1185">Reference proteome</keyword>
<keyword evidence="5" id="KW-0687">Ribonucleoprotein</keyword>
<dbReference type="Pfam" id="PF08561">
    <property type="entry name" value="Ribosomal_L37"/>
    <property type="match status" value="1"/>
</dbReference>
<comment type="caution">
    <text evidence="9">The sequence shown here is derived from an EMBL/GenBank/DDBJ whole genome shotgun (WGS) entry which is preliminary data.</text>
</comment>
<sequence length="235" mass="25456">MESICSRCLCQAARQSLRRDLALSSSSRTSTRGFSQSTRYAQATPVTAQTTTATNPRPNDKPAATSTSAAQPFSTPLSPSPSKQDLPIQPEQAKQAARIQSSCVAGTKLKGLNFIKGKQDPVALEDHEYPAWLWTVLDSKSNSDNLSAAVEGDLFSKSKKQRRAAAKALRKQQALNPESLAPKVPLNEQTIDLVSGDGTVQGAKDAGYARGELTDFMRDMRRKKIKEANFLKAMG</sequence>
<feature type="region of interest" description="Disordered" evidence="8">
    <location>
        <begin position="20"/>
        <end position="99"/>
    </location>
</feature>
<dbReference type="GO" id="GO:0005762">
    <property type="term" value="C:mitochondrial large ribosomal subunit"/>
    <property type="evidence" value="ECO:0007669"/>
    <property type="project" value="TreeGrafter"/>
</dbReference>